<dbReference type="AlphaFoldDB" id="A0A8J5SCT3"/>
<name>A0A8J5SCT3_ZIZPA</name>
<reference evidence="1" key="1">
    <citation type="journal article" date="2021" name="bioRxiv">
        <title>Whole Genome Assembly and Annotation of Northern Wild Rice, Zizania palustris L., Supports a Whole Genome Duplication in the Zizania Genus.</title>
        <authorList>
            <person name="Haas M."/>
            <person name="Kono T."/>
            <person name="Macchietto M."/>
            <person name="Millas R."/>
            <person name="McGilp L."/>
            <person name="Shao M."/>
            <person name="Duquette J."/>
            <person name="Hirsch C.N."/>
            <person name="Kimball J."/>
        </authorList>
    </citation>
    <scope>NUCLEOTIDE SEQUENCE</scope>
    <source>
        <tissue evidence="1">Fresh leaf tissue</tissue>
    </source>
</reference>
<gene>
    <name evidence="1" type="ORF">GUJ93_ZPchr0006g44374</name>
</gene>
<organism evidence="1 2">
    <name type="scientific">Zizania palustris</name>
    <name type="common">Northern wild rice</name>
    <dbReference type="NCBI Taxonomy" id="103762"/>
    <lineage>
        <taxon>Eukaryota</taxon>
        <taxon>Viridiplantae</taxon>
        <taxon>Streptophyta</taxon>
        <taxon>Embryophyta</taxon>
        <taxon>Tracheophyta</taxon>
        <taxon>Spermatophyta</taxon>
        <taxon>Magnoliopsida</taxon>
        <taxon>Liliopsida</taxon>
        <taxon>Poales</taxon>
        <taxon>Poaceae</taxon>
        <taxon>BOP clade</taxon>
        <taxon>Oryzoideae</taxon>
        <taxon>Oryzeae</taxon>
        <taxon>Zizaniinae</taxon>
        <taxon>Zizania</taxon>
    </lineage>
</organism>
<dbReference type="EMBL" id="JAAALK010000283">
    <property type="protein sequence ID" value="KAG8073286.1"/>
    <property type="molecule type" value="Genomic_DNA"/>
</dbReference>
<evidence type="ECO:0000313" key="2">
    <source>
        <dbReference type="Proteomes" id="UP000729402"/>
    </source>
</evidence>
<accession>A0A8J5SCT3</accession>
<protein>
    <submittedName>
        <fullName evidence="1">Uncharacterized protein</fullName>
    </submittedName>
</protein>
<dbReference type="Proteomes" id="UP000729402">
    <property type="component" value="Unassembled WGS sequence"/>
</dbReference>
<sequence length="83" mass="9768">MDEHHCRVRARIKRLLARASNGAPALRSDFKSLRLRNQDYSHRCRPFGNLLITGSSKPPLQSTEFRQRARRIHRFKAELHKCC</sequence>
<proteinExistence type="predicted"/>
<reference evidence="1" key="2">
    <citation type="submission" date="2021-02" db="EMBL/GenBank/DDBJ databases">
        <authorList>
            <person name="Kimball J.A."/>
            <person name="Haas M.W."/>
            <person name="Macchietto M."/>
            <person name="Kono T."/>
            <person name="Duquette J."/>
            <person name="Shao M."/>
        </authorList>
    </citation>
    <scope>NUCLEOTIDE SEQUENCE</scope>
    <source>
        <tissue evidence="1">Fresh leaf tissue</tissue>
    </source>
</reference>
<evidence type="ECO:0000313" key="1">
    <source>
        <dbReference type="EMBL" id="KAG8073286.1"/>
    </source>
</evidence>
<keyword evidence="2" id="KW-1185">Reference proteome</keyword>
<comment type="caution">
    <text evidence="1">The sequence shown here is derived from an EMBL/GenBank/DDBJ whole genome shotgun (WGS) entry which is preliminary data.</text>
</comment>